<evidence type="ECO:0000313" key="8">
    <source>
        <dbReference type="EMBL" id="CAG7728580.1"/>
    </source>
</evidence>
<evidence type="ECO:0000256" key="3">
    <source>
        <dbReference type="ARBA" id="ARBA00022574"/>
    </source>
</evidence>
<feature type="region of interest" description="Disordered" evidence="6">
    <location>
        <begin position="459"/>
        <end position="478"/>
    </location>
</feature>
<keyword evidence="2" id="KW-0396">Initiation factor</keyword>
<evidence type="ECO:0000256" key="2">
    <source>
        <dbReference type="ARBA" id="ARBA00022540"/>
    </source>
</evidence>
<dbReference type="GO" id="GO:0043022">
    <property type="term" value="F:ribosome binding"/>
    <property type="evidence" value="ECO:0007669"/>
    <property type="project" value="TreeGrafter"/>
</dbReference>
<dbReference type="GO" id="GO:0000049">
    <property type="term" value="F:tRNA binding"/>
    <property type="evidence" value="ECO:0007669"/>
    <property type="project" value="TreeGrafter"/>
</dbReference>
<comment type="function">
    <text evidence="1">Functions in the early steps of protein synthesis of a small number of specific mRNAs. Acts by directing the binding of methionyl-tRNAi to 40S ribosomal subunits. In contrast to the eIF-2 complex, it binds methionyl-tRNAi to 40S subunits in a codon-dependent manner, whereas the eIF-2 complex binds methionyl-tRNAi to 40S subunits in a GTP-dependent manner.</text>
</comment>
<gene>
    <name evidence="8" type="ORF">AFUS01_LOCUS17348</name>
</gene>
<dbReference type="InterPro" id="IPR011387">
    <property type="entry name" value="TIF2A"/>
</dbReference>
<dbReference type="PANTHER" id="PTHR13227:SF0">
    <property type="entry name" value="EUKARYOTIC TRANSLATION INITIATION FACTOR 2A"/>
    <property type="match status" value="1"/>
</dbReference>
<comment type="caution">
    <text evidence="8">The sequence shown here is derived from an EMBL/GenBank/DDBJ whole genome shotgun (WGS) entry which is preliminary data.</text>
</comment>
<accession>A0A8J2JXA0</accession>
<dbReference type="GO" id="GO:0022627">
    <property type="term" value="C:cytosolic small ribosomal subunit"/>
    <property type="evidence" value="ECO:0007669"/>
    <property type="project" value="TreeGrafter"/>
</dbReference>
<sequence length="527" mass="58286">MAEINTLIVRESFGTYGLQGPPFKPWDNFKKDEEEAKFAVISPAGNRFAVGNSSTVTIFDTQTGGQVAVIRHRMIKAELSPNGKYLIGWENPSQNTDNFKIWSIDGESGPSVAYALKLSKPPEVHFSGDEALFARLATNAVIFADVPEFPKTAKKTPESLNISRFSVSPGTGPVHVLCYVPATKSGMPSNARLFRYPDFETTIASRSFFQADRIDMKWNPRGNAVLLTASQDIDKTGKSYYGKSMLYYLDTKGEAATVQTDSDAPIIHAAEWCPNSNDFCVITGKMPNTRAAMFNNKCEVIFDMGISARNAVHFNAQGNLVVLGAFGNLGSGNIEVWEVRKLKKKISQTQVAAVTQLLWLNDGVHFVTATTAPRMQVDNNFKVWDFGCQMVHEWNAKKLFFGFQPFCSPTPPKFPDGKLEGLVQKLGSKPIPRREETQKATAYVPVHLRKKGGAGALVPKAQANQSKPESAQLSETEKKIKAARKKLDQIQKLKDQQKEGKVLEKNQLDKIATEASLIKEIQSLELE</sequence>
<keyword evidence="4" id="KW-0677">Repeat</keyword>
<feature type="domain" description="Translation initiation factor beta propellor-like" evidence="7">
    <location>
        <begin position="206"/>
        <end position="400"/>
    </location>
</feature>
<dbReference type="AlphaFoldDB" id="A0A8J2JXA0"/>
<evidence type="ECO:0000259" key="7">
    <source>
        <dbReference type="Pfam" id="PF08662"/>
    </source>
</evidence>
<dbReference type="GO" id="GO:0003729">
    <property type="term" value="F:mRNA binding"/>
    <property type="evidence" value="ECO:0007669"/>
    <property type="project" value="TreeGrafter"/>
</dbReference>
<evidence type="ECO:0000256" key="1">
    <source>
        <dbReference type="ARBA" id="ARBA00003993"/>
    </source>
</evidence>
<keyword evidence="3" id="KW-0853">WD repeat</keyword>
<dbReference type="Proteomes" id="UP000708208">
    <property type="component" value="Unassembled WGS sequence"/>
</dbReference>
<dbReference type="GO" id="GO:0003743">
    <property type="term" value="F:translation initiation factor activity"/>
    <property type="evidence" value="ECO:0007669"/>
    <property type="project" value="UniProtKB-KW"/>
</dbReference>
<dbReference type="OrthoDB" id="2194683at2759"/>
<dbReference type="InterPro" id="IPR013979">
    <property type="entry name" value="TIF_beta_prop-like"/>
</dbReference>
<keyword evidence="5" id="KW-0648">Protein biosynthesis</keyword>
<reference evidence="8" key="1">
    <citation type="submission" date="2021-06" db="EMBL/GenBank/DDBJ databases">
        <authorList>
            <person name="Hodson N. C."/>
            <person name="Mongue J. A."/>
            <person name="Jaron S. K."/>
        </authorList>
    </citation>
    <scope>NUCLEOTIDE SEQUENCE</scope>
</reference>
<feature type="compositionally biased region" description="Polar residues" evidence="6">
    <location>
        <begin position="462"/>
        <end position="474"/>
    </location>
</feature>
<proteinExistence type="predicted"/>
<organism evidence="8 9">
    <name type="scientific">Allacma fusca</name>
    <dbReference type="NCBI Taxonomy" id="39272"/>
    <lineage>
        <taxon>Eukaryota</taxon>
        <taxon>Metazoa</taxon>
        <taxon>Ecdysozoa</taxon>
        <taxon>Arthropoda</taxon>
        <taxon>Hexapoda</taxon>
        <taxon>Collembola</taxon>
        <taxon>Symphypleona</taxon>
        <taxon>Sminthuridae</taxon>
        <taxon>Allacma</taxon>
    </lineage>
</organism>
<evidence type="ECO:0000256" key="4">
    <source>
        <dbReference type="ARBA" id="ARBA00022737"/>
    </source>
</evidence>
<name>A0A8J2JXA0_9HEXA</name>
<evidence type="ECO:0000256" key="6">
    <source>
        <dbReference type="SAM" id="MobiDB-lite"/>
    </source>
</evidence>
<dbReference type="Pfam" id="PF08662">
    <property type="entry name" value="eIF2A"/>
    <property type="match status" value="1"/>
</dbReference>
<protein>
    <recommendedName>
        <fullName evidence="7">Translation initiation factor beta propellor-like domain-containing protein</fullName>
    </recommendedName>
</protein>
<dbReference type="EMBL" id="CAJVCH010165186">
    <property type="protein sequence ID" value="CAG7728580.1"/>
    <property type="molecule type" value="Genomic_DNA"/>
</dbReference>
<evidence type="ECO:0000256" key="5">
    <source>
        <dbReference type="ARBA" id="ARBA00022917"/>
    </source>
</evidence>
<evidence type="ECO:0000313" key="9">
    <source>
        <dbReference type="Proteomes" id="UP000708208"/>
    </source>
</evidence>
<keyword evidence="9" id="KW-1185">Reference proteome</keyword>
<dbReference type="PANTHER" id="PTHR13227">
    <property type="entry name" value="EUKARYOTIC TRANSLATION INITIATION FACTOR 2A"/>
    <property type="match status" value="1"/>
</dbReference>